<keyword evidence="2" id="KW-1185">Reference proteome</keyword>
<protein>
    <submittedName>
        <fullName evidence="1">Uncharacterized protein</fullName>
    </submittedName>
</protein>
<name>A0A7J7P4S4_9MAGN</name>
<dbReference type="Proteomes" id="UP000541444">
    <property type="component" value="Unassembled WGS sequence"/>
</dbReference>
<sequence length="66" mass="7340">SVCRLDRLPTVSGNSSKFVFPASRCLKLTIFPISSGSLRRYSQLLSFSVCRLDRLQTVSGNSFNPE</sequence>
<evidence type="ECO:0000313" key="1">
    <source>
        <dbReference type="EMBL" id="KAF6174313.1"/>
    </source>
</evidence>
<reference evidence="1 2" key="1">
    <citation type="journal article" date="2020" name="IScience">
        <title>Genome Sequencing of the Endangered Kingdonia uniflora (Circaeasteraceae, Ranunculales) Reveals Potential Mechanisms of Evolutionary Specialization.</title>
        <authorList>
            <person name="Sun Y."/>
            <person name="Deng T."/>
            <person name="Zhang A."/>
            <person name="Moore M.J."/>
            <person name="Landis J.B."/>
            <person name="Lin N."/>
            <person name="Zhang H."/>
            <person name="Zhang X."/>
            <person name="Huang J."/>
            <person name="Zhang X."/>
            <person name="Sun H."/>
            <person name="Wang H."/>
        </authorList>
    </citation>
    <scope>NUCLEOTIDE SEQUENCE [LARGE SCALE GENOMIC DNA]</scope>
    <source>
        <strain evidence="1">TB1705</strain>
        <tissue evidence="1">Leaf</tissue>
    </source>
</reference>
<gene>
    <name evidence="1" type="ORF">GIB67_040806</name>
</gene>
<evidence type="ECO:0000313" key="2">
    <source>
        <dbReference type="Proteomes" id="UP000541444"/>
    </source>
</evidence>
<organism evidence="1 2">
    <name type="scientific">Kingdonia uniflora</name>
    <dbReference type="NCBI Taxonomy" id="39325"/>
    <lineage>
        <taxon>Eukaryota</taxon>
        <taxon>Viridiplantae</taxon>
        <taxon>Streptophyta</taxon>
        <taxon>Embryophyta</taxon>
        <taxon>Tracheophyta</taxon>
        <taxon>Spermatophyta</taxon>
        <taxon>Magnoliopsida</taxon>
        <taxon>Ranunculales</taxon>
        <taxon>Circaeasteraceae</taxon>
        <taxon>Kingdonia</taxon>
    </lineage>
</organism>
<feature type="non-terminal residue" evidence="1">
    <location>
        <position position="1"/>
    </location>
</feature>
<proteinExistence type="predicted"/>
<dbReference type="EMBL" id="JACGCM010000276">
    <property type="protein sequence ID" value="KAF6174313.1"/>
    <property type="molecule type" value="Genomic_DNA"/>
</dbReference>
<comment type="caution">
    <text evidence="1">The sequence shown here is derived from an EMBL/GenBank/DDBJ whole genome shotgun (WGS) entry which is preliminary data.</text>
</comment>
<dbReference type="OrthoDB" id="773208at2759"/>
<accession>A0A7J7P4S4</accession>
<dbReference type="AlphaFoldDB" id="A0A7J7P4S4"/>